<dbReference type="EMBL" id="CATQJA010002424">
    <property type="protein sequence ID" value="CAJ0570634.1"/>
    <property type="molecule type" value="Genomic_DNA"/>
</dbReference>
<evidence type="ECO:0000313" key="2">
    <source>
        <dbReference type="EMBL" id="CAJ0570634.1"/>
    </source>
</evidence>
<organism evidence="2 3">
    <name type="scientific">Mesorhabditis spiculigera</name>
    <dbReference type="NCBI Taxonomy" id="96644"/>
    <lineage>
        <taxon>Eukaryota</taxon>
        <taxon>Metazoa</taxon>
        <taxon>Ecdysozoa</taxon>
        <taxon>Nematoda</taxon>
        <taxon>Chromadorea</taxon>
        <taxon>Rhabditida</taxon>
        <taxon>Rhabditina</taxon>
        <taxon>Rhabditomorpha</taxon>
        <taxon>Rhabditoidea</taxon>
        <taxon>Rhabditidae</taxon>
        <taxon>Mesorhabditinae</taxon>
        <taxon>Mesorhabditis</taxon>
    </lineage>
</organism>
<reference evidence="2" key="1">
    <citation type="submission" date="2023-06" db="EMBL/GenBank/DDBJ databases">
        <authorList>
            <person name="Delattre M."/>
        </authorList>
    </citation>
    <scope>NUCLEOTIDE SEQUENCE</scope>
    <source>
        <strain evidence="2">AF72</strain>
    </source>
</reference>
<evidence type="ECO:0000313" key="3">
    <source>
        <dbReference type="Proteomes" id="UP001177023"/>
    </source>
</evidence>
<proteinExistence type="predicted"/>
<gene>
    <name evidence="2" type="ORF">MSPICULIGERA_LOCUS9071</name>
</gene>
<comment type="caution">
    <text evidence="2">The sequence shown here is derived from an EMBL/GenBank/DDBJ whole genome shotgun (WGS) entry which is preliminary data.</text>
</comment>
<keyword evidence="3" id="KW-1185">Reference proteome</keyword>
<sequence length="548" mass="60853">MIRIWLPECGRIMRTTTGFKATDGMIDHPRSKAQRLGIRAFAVLLLHFSFEHVYTPNINERLLKFKPLHDSHVDEDVSFAQGCKQHFHQLAADQMTLIDTRRLMYKQARHLRNLFTSNGVSVPALLKEALMEQRVAGGREDGQPQEGGGSLEGFDAIQAGNNYYQKLLVYADAVKGVLEELETLLTNNERIKCDNVRLTAALSDAEARLDRKIPAWRVQSGYETEPAPRNYLMLLTASTMLNAALGGDVLNDPDAPDTPPSPLNAAQHDPPVRSPAIGFEHLSSEGLDDIQAVVSSPTTSPTAPARDLTNEQTMNSGYSPALFTTTGLVVLCACPTPVKTKDPTLIFLCVNEYAPHTLLDANERMQNFETIHNAHVEDAATFLRRTKSLFLDLSAEHLHLTDVQRIVLKNMRHVRSVFVNNSLPTPDLVTAALREQRVAGGVDLDREGDRLDVTSTNASYHASLTPYAAAVDQVNQMINGLGDENLREKLEIEKLAAILQSAEIVLDKKLPNWRADHPYPRSGAQGLYPHPRSWLPERRRCFGCPPGE</sequence>
<feature type="region of interest" description="Disordered" evidence="1">
    <location>
        <begin position="294"/>
        <end position="313"/>
    </location>
</feature>
<feature type="region of interest" description="Disordered" evidence="1">
    <location>
        <begin position="248"/>
        <end position="276"/>
    </location>
</feature>
<dbReference type="Proteomes" id="UP001177023">
    <property type="component" value="Unassembled WGS sequence"/>
</dbReference>
<name>A0AA36CLN3_9BILA</name>
<feature type="non-terminal residue" evidence="2">
    <location>
        <position position="1"/>
    </location>
</feature>
<protein>
    <submittedName>
        <fullName evidence="2">Uncharacterized protein</fullName>
    </submittedName>
</protein>
<evidence type="ECO:0000256" key="1">
    <source>
        <dbReference type="SAM" id="MobiDB-lite"/>
    </source>
</evidence>
<accession>A0AA36CLN3</accession>
<dbReference type="AlphaFoldDB" id="A0AA36CLN3"/>